<name>A0ABU8W9U4_9BURK</name>
<protein>
    <submittedName>
        <fullName evidence="3">Amylo-alpha-1,6-glucosidase</fullName>
    </submittedName>
</protein>
<dbReference type="EMBL" id="JBBKZV010000042">
    <property type="protein sequence ID" value="MEJ8826811.1"/>
    <property type="molecule type" value="Genomic_DNA"/>
</dbReference>
<sequence>MSPSMPGASGPATSVSEIGADVWPAPPARSGQRLFVLKEGDTFVVADAHGDITGEGDGLFHNDTRLLSSFRLLVNGVQPTLLSSAVGQDNAFFTANLTNHPLPPLGTTSTPQGVIHVERRRFLWDRRMYERITLVNFSDHPAQVPLQLLYDADFRDMFEVRGQVRSKRGDVAAEQQGDRWARLRYRGLDELWRSVVVSFSETAARLAERTAIYEVRLDSGERWVLYIEAGDEPAAPCAQRWRGAAARTRWQLRQKRRRGARVEASSRLFQAWIDKSKADLALLTTELPTGPYPYAGIPWFSTPFGRDAVVTALQTLWLDPSLARGVLSFLAEHQAQEISTFRDAEPGKIMHETRKGEMAAVNELPFGKYYGGVDTTPLFCVLAAAYAERTGDAVLIDTIWPALLAAVGWIEDNMLRHDGFVSYARAEATGLANQGWKDSHDSVFHADGSSPIGPIALVEVQGYAFAALEGLASLARVRGESSKSAHWADLARRLAHAVERSFWQEDLQFYALALDGSGTPCRVRASNAGHLLFSGLPSQERGRRVAQQLLSAAFDAGWGVRTLPSDAVRYNPMSYHNGSIWPHDVALCAAGIARYGERDGVVRLLDDMFEAAAFFGLRLPELFCGFARAAGEAPVAYPVACLPQAWAAGSVFMLLQQCLGVHIVAGDQVVLDQPRLPAGIESIKVAGIAVGTARIELNFRRRGKRILAFVNRRDGDRSTHVDVRL</sequence>
<accession>A0ABU8W9U4</accession>
<dbReference type="InterPro" id="IPR012341">
    <property type="entry name" value="6hp_glycosidase-like_sf"/>
</dbReference>
<keyword evidence="4" id="KW-1185">Reference proteome</keyword>
<dbReference type="InterPro" id="IPR054491">
    <property type="entry name" value="MGH1-like_GH"/>
</dbReference>
<evidence type="ECO:0000259" key="2">
    <source>
        <dbReference type="Pfam" id="PF22422"/>
    </source>
</evidence>
<feature type="domain" description="Mannosylglycerate hydrolase MGH1-like glycoside hydrolase" evidence="2">
    <location>
        <begin position="307"/>
        <end position="611"/>
    </location>
</feature>
<proteinExistence type="predicted"/>
<dbReference type="InterPro" id="IPR032856">
    <property type="entry name" value="GDE_N_bis"/>
</dbReference>
<evidence type="ECO:0000313" key="3">
    <source>
        <dbReference type="EMBL" id="MEJ8826811.1"/>
    </source>
</evidence>
<dbReference type="Pfam" id="PF22422">
    <property type="entry name" value="MGH1-like_GH"/>
    <property type="match status" value="1"/>
</dbReference>
<evidence type="ECO:0000259" key="1">
    <source>
        <dbReference type="Pfam" id="PF14742"/>
    </source>
</evidence>
<dbReference type="RefSeq" id="WP_340367847.1">
    <property type="nucleotide sequence ID" value="NZ_JBBKZV010000042.1"/>
</dbReference>
<gene>
    <name evidence="3" type="ORF">WKW80_33220</name>
</gene>
<evidence type="ECO:0000313" key="4">
    <source>
        <dbReference type="Proteomes" id="UP001363010"/>
    </source>
</evidence>
<dbReference type="Gene3D" id="1.50.10.10">
    <property type="match status" value="1"/>
</dbReference>
<dbReference type="SUPFAM" id="SSF48208">
    <property type="entry name" value="Six-hairpin glycosidases"/>
    <property type="match status" value="1"/>
</dbReference>
<dbReference type="Proteomes" id="UP001363010">
    <property type="component" value="Unassembled WGS sequence"/>
</dbReference>
<organism evidence="3 4">
    <name type="scientific">Variovorax humicola</name>
    <dbReference type="NCBI Taxonomy" id="1769758"/>
    <lineage>
        <taxon>Bacteria</taxon>
        <taxon>Pseudomonadati</taxon>
        <taxon>Pseudomonadota</taxon>
        <taxon>Betaproteobacteria</taxon>
        <taxon>Burkholderiales</taxon>
        <taxon>Comamonadaceae</taxon>
        <taxon>Variovorax</taxon>
    </lineage>
</organism>
<dbReference type="Pfam" id="PF14742">
    <property type="entry name" value="GDE_N_bis"/>
    <property type="match status" value="1"/>
</dbReference>
<comment type="caution">
    <text evidence="3">The sequence shown here is derived from an EMBL/GenBank/DDBJ whole genome shotgun (WGS) entry which is preliminary data.</text>
</comment>
<dbReference type="InterPro" id="IPR008928">
    <property type="entry name" value="6-hairpin_glycosidase_sf"/>
</dbReference>
<reference evidence="3 4" key="1">
    <citation type="submission" date="2024-03" db="EMBL/GenBank/DDBJ databases">
        <title>Novel species of the genus Variovorax.</title>
        <authorList>
            <person name="Liu Q."/>
            <person name="Xin Y.-H."/>
        </authorList>
    </citation>
    <scope>NUCLEOTIDE SEQUENCE [LARGE SCALE GENOMIC DNA]</scope>
    <source>
        <strain evidence="3 4">KACC 18501</strain>
    </source>
</reference>
<feature type="domain" description="Putative glycogen debranching enzyme N-terminal" evidence="1">
    <location>
        <begin position="37"/>
        <end position="227"/>
    </location>
</feature>